<evidence type="ECO:0000256" key="5">
    <source>
        <dbReference type="ARBA" id="ARBA00022692"/>
    </source>
</evidence>
<comment type="caution">
    <text evidence="12">The sequence shown here is derived from an EMBL/GenBank/DDBJ whole genome shotgun (WGS) entry which is preliminary data.</text>
</comment>
<dbReference type="HAMAP" id="MF_01464_B">
    <property type="entry name" value="SecF_B"/>
    <property type="match status" value="1"/>
</dbReference>
<protein>
    <recommendedName>
        <fullName evidence="10">Protein-export membrane protein SecF</fullName>
    </recommendedName>
</protein>
<dbReference type="InterPro" id="IPR005665">
    <property type="entry name" value="SecF_bac"/>
</dbReference>
<keyword evidence="6 10" id="KW-0653">Protein transport</keyword>
<keyword evidence="7 10" id="KW-1133">Transmembrane helix</keyword>
<feature type="transmembrane region" description="Helical" evidence="10">
    <location>
        <begin position="182"/>
        <end position="203"/>
    </location>
</feature>
<dbReference type="Proteomes" id="UP000176868">
    <property type="component" value="Unassembled WGS sequence"/>
</dbReference>
<keyword evidence="3 10" id="KW-1003">Cell membrane</keyword>
<name>A0A1G2V998_9BACT</name>
<feature type="transmembrane region" description="Helical" evidence="10">
    <location>
        <begin position="119"/>
        <end position="138"/>
    </location>
</feature>
<organism evidence="12 13">
    <name type="scientific">Candidatus Zambryskibacteria bacterium RIFOXYD2_FULL_43_10</name>
    <dbReference type="NCBI Taxonomy" id="1802782"/>
    <lineage>
        <taxon>Bacteria</taxon>
        <taxon>Candidatus Zambryskiibacteriota</taxon>
    </lineage>
</organism>
<feature type="transmembrane region" description="Helical" evidence="10">
    <location>
        <begin position="150"/>
        <end position="176"/>
    </location>
</feature>
<dbReference type="InterPro" id="IPR000731">
    <property type="entry name" value="SSD"/>
</dbReference>
<dbReference type="InterPro" id="IPR022813">
    <property type="entry name" value="SecD/SecF_arch_bac"/>
</dbReference>
<evidence type="ECO:0000256" key="1">
    <source>
        <dbReference type="ARBA" id="ARBA00004651"/>
    </source>
</evidence>
<dbReference type="NCBIfam" id="TIGR00966">
    <property type="entry name" value="transloc_SecF"/>
    <property type="match status" value="1"/>
</dbReference>
<comment type="subunit">
    <text evidence="10">Forms a complex with SecD. Part of the essential Sec protein translocation apparatus which comprises SecA, SecYEG and auxiliary proteins SecDF. Other proteins may also be involved.</text>
</comment>
<comment type="function">
    <text evidence="10">Part of the Sec protein translocase complex. Interacts with the SecYEG preprotein conducting channel. SecDF uses the proton motive force (PMF) to complete protein translocation after the ATP-dependent function of SecA.</text>
</comment>
<evidence type="ECO:0000256" key="8">
    <source>
        <dbReference type="ARBA" id="ARBA00023010"/>
    </source>
</evidence>
<evidence type="ECO:0000256" key="10">
    <source>
        <dbReference type="HAMAP-Rule" id="MF_01464"/>
    </source>
</evidence>
<keyword evidence="5 10" id="KW-0812">Transmembrane</keyword>
<dbReference type="PROSITE" id="PS50156">
    <property type="entry name" value="SSD"/>
    <property type="match status" value="1"/>
</dbReference>
<sequence length="294" mass="32489">MSVIRYRKTFFIFSGALLVLSVWAMFAYGFNASIDFNGGTLTEVKFAERPEQAEIEKKISSLKLGGFSIRPSGASNYIIRTRELTTDEGRALIENIGLPVVERQNTIGPIAGAELKSKAMKAVVVVILMILLFITFAFRKVSEPVSSWKYGLATILALAHDVVLPTGIFVVLGYFWGVEIDLLFVTGLLAILGYSVHDTIVVFDRVRENLRINKETDAHEDFEITVGKSITQTIGRSINTSLTIFITLLALYLVGSTATKDFALLLIIGIIAGTYSSIFLASPLLVTFYKWQKN</sequence>
<dbReference type="GO" id="GO:0015450">
    <property type="term" value="F:protein-transporting ATPase activity"/>
    <property type="evidence" value="ECO:0007669"/>
    <property type="project" value="InterPro"/>
</dbReference>
<comment type="similarity">
    <text evidence="10">Belongs to the SecD/SecF family. SecF subfamily.</text>
</comment>
<dbReference type="GO" id="GO:0005886">
    <property type="term" value="C:plasma membrane"/>
    <property type="evidence" value="ECO:0007669"/>
    <property type="project" value="UniProtKB-SubCell"/>
</dbReference>
<evidence type="ECO:0000313" key="12">
    <source>
        <dbReference type="EMBL" id="OHB18207.1"/>
    </source>
</evidence>
<dbReference type="STRING" id="1802782.A2544_01495"/>
<evidence type="ECO:0000256" key="6">
    <source>
        <dbReference type="ARBA" id="ARBA00022927"/>
    </source>
</evidence>
<dbReference type="InterPro" id="IPR048634">
    <property type="entry name" value="SecD_SecF_C"/>
</dbReference>
<feature type="transmembrane region" description="Helical" evidence="10">
    <location>
        <begin position="238"/>
        <end position="256"/>
    </location>
</feature>
<dbReference type="AlphaFoldDB" id="A0A1G2V998"/>
<gene>
    <name evidence="10" type="primary">secF</name>
    <name evidence="12" type="ORF">A2544_01495</name>
</gene>
<evidence type="ECO:0000256" key="2">
    <source>
        <dbReference type="ARBA" id="ARBA00022448"/>
    </source>
</evidence>
<keyword evidence="4" id="KW-0997">Cell inner membrane</keyword>
<evidence type="ECO:0000313" key="13">
    <source>
        <dbReference type="Proteomes" id="UP000176868"/>
    </source>
</evidence>
<accession>A0A1G2V998</accession>
<keyword evidence="8 10" id="KW-0811">Translocation</keyword>
<dbReference type="PANTHER" id="PTHR30081">
    <property type="entry name" value="PROTEIN-EXPORT MEMBRANE PROTEIN SEC"/>
    <property type="match status" value="1"/>
</dbReference>
<dbReference type="SUPFAM" id="SSF82866">
    <property type="entry name" value="Multidrug efflux transporter AcrB transmembrane domain"/>
    <property type="match status" value="1"/>
</dbReference>
<dbReference type="Pfam" id="PF02355">
    <property type="entry name" value="SecD_SecF_C"/>
    <property type="match status" value="1"/>
</dbReference>
<comment type="subcellular location">
    <subcellularLocation>
        <location evidence="1 10">Cell membrane</location>
        <topology evidence="1 10">Multi-pass membrane protein</topology>
    </subcellularLocation>
</comment>
<feature type="domain" description="SSD" evidence="11">
    <location>
        <begin position="119"/>
        <end position="287"/>
    </location>
</feature>
<keyword evidence="2 10" id="KW-0813">Transport</keyword>
<dbReference type="Gene3D" id="1.20.1640.10">
    <property type="entry name" value="Multidrug efflux transporter AcrB transmembrane domain"/>
    <property type="match status" value="1"/>
</dbReference>
<evidence type="ECO:0000256" key="7">
    <source>
        <dbReference type="ARBA" id="ARBA00022989"/>
    </source>
</evidence>
<dbReference type="GO" id="GO:0043952">
    <property type="term" value="P:protein transport by the Sec complex"/>
    <property type="evidence" value="ECO:0007669"/>
    <property type="project" value="UniProtKB-UniRule"/>
</dbReference>
<evidence type="ECO:0000256" key="9">
    <source>
        <dbReference type="ARBA" id="ARBA00023136"/>
    </source>
</evidence>
<dbReference type="PANTHER" id="PTHR30081:SF8">
    <property type="entry name" value="PROTEIN TRANSLOCASE SUBUNIT SECF"/>
    <property type="match status" value="1"/>
</dbReference>
<proteinExistence type="inferred from homology"/>
<evidence type="ECO:0000256" key="4">
    <source>
        <dbReference type="ARBA" id="ARBA00022519"/>
    </source>
</evidence>
<dbReference type="PRINTS" id="PR01755">
    <property type="entry name" value="SECFTRNLCASE"/>
</dbReference>
<feature type="transmembrane region" description="Helical" evidence="10">
    <location>
        <begin position="9"/>
        <end position="30"/>
    </location>
</feature>
<keyword evidence="9 10" id="KW-0472">Membrane</keyword>
<reference evidence="12 13" key="1">
    <citation type="journal article" date="2016" name="Nat. Commun.">
        <title>Thousands of microbial genomes shed light on interconnected biogeochemical processes in an aquifer system.</title>
        <authorList>
            <person name="Anantharaman K."/>
            <person name="Brown C.T."/>
            <person name="Hug L.A."/>
            <person name="Sharon I."/>
            <person name="Castelle C.J."/>
            <person name="Probst A.J."/>
            <person name="Thomas B.C."/>
            <person name="Singh A."/>
            <person name="Wilkins M.J."/>
            <person name="Karaoz U."/>
            <person name="Brodie E.L."/>
            <person name="Williams K.H."/>
            <person name="Hubbard S.S."/>
            <person name="Banfield J.F."/>
        </authorList>
    </citation>
    <scope>NUCLEOTIDE SEQUENCE [LARGE SCALE GENOMIC DNA]</scope>
</reference>
<feature type="transmembrane region" description="Helical" evidence="10">
    <location>
        <begin position="262"/>
        <end position="289"/>
    </location>
</feature>
<evidence type="ECO:0000259" key="11">
    <source>
        <dbReference type="PROSITE" id="PS50156"/>
    </source>
</evidence>
<dbReference type="GO" id="GO:0006605">
    <property type="term" value="P:protein targeting"/>
    <property type="evidence" value="ECO:0007669"/>
    <property type="project" value="UniProtKB-UniRule"/>
</dbReference>
<dbReference type="GO" id="GO:0065002">
    <property type="term" value="P:intracellular protein transmembrane transport"/>
    <property type="evidence" value="ECO:0007669"/>
    <property type="project" value="UniProtKB-UniRule"/>
</dbReference>
<dbReference type="EMBL" id="MHWZ01000002">
    <property type="protein sequence ID" value="OHB18207.1"/>
    <property type="molecule type" value="Genomic_DNA"/>
</dbReference>
<dbReference type="InterPro" id="IPR022645">
    <property type="entry name" value="SecD/SecF_bac"/>
</dbReference>
<evidence type="ECO:0000256" key="3">
    <source>
        <dbReference type="ARBA" id="ARBA00022475"/>
    </source>
</evidence>